<dbReference type="PANTHER" id="PTHR46888">
    <property type="entry name" value="ZINC KNUCKLE DOMAINCONTAINING PROTEIN-RELATED"/>
    <property type="match status" value="1"/>
</dbReference>
<reference evidence="1 2" key="1">
    <citation type="submission" date="2019-05" db="EMBL/GenBank/DDBJ databases">
        <title>Another draft genome of Portunus trituberculatus and its Hox gene families provides insights of decapod evolution.</title>
        <authorList>
            <person name="Jeong J.-H."/>
            <person name="Song I."/>
            <person name="Kim S."/>
            <person name="Choi T."/>
            <person name="Kim D."/>
            <person name="Ryu S."/>
            <person name="Kim W."/>
        </authorList>
    </citation>
    <scope>NUCLEOTIDE SEQUENCE [LARGE SCALE GENOMIC DNA]</scope>
    <source>
        <tissue evidence="1">Muscle</tissue>
    </source>
</reference>
<organism evidence="1 2">
    <name type="scientific">Portunus trituberculatus</name>
    <name type="common">Swimming crab</name>
    <name type="synonym">Neptunus trituberculatus</name>
    <dbReference type="NCBI Taxonomy" id="210409"/>
    <lineage>
        <taxon>Eukaryota</taxon>
        <taxon>Metazoa</taxon>
        <taxon>Ecdysozoa</taxon>
        <taxon>Arthropoda</taxon>
        <taxon>Crustacea</taxon>
        <taxon>Multicrustacea</taxon>
        <taxon>Malacostraca</taxon>
        <taxon>Eumalacostraca</taxon>
        <taxon>Eucarida</taxon>
        <taxon>Decapoda</taxon>
        <taxon>Pleocyemata</taxon>
        <taxon>Brachyura</taxon>
        <taxon>Eubrachyura</taxon>
        <taxon>Portunoidea</taxon>
        <taxon>Portunidae</taxon>
        <taxon>Portuninae</taxon>
        <taxon>Portunus</taxon>
    </lineage>
</organism>
<evidence type="ECO:0000313" key="1">
    <source>
        <dbReference type="EMBL" id="MPC81413.1"/>
    </source>
</evidence>
<dbReference type="PANTHER" id="PTHR46888:SF1">
    <property type="entry name" value="RIBONUCLEASE H"/>
    <property type="match status" value="1"/>
</dbReference>
<dbReference type="OrthoDB" id="6380096at2759"/>
<proteinExistence type="predicted"/>
<dbReference type="Proteomes" id="UP000324222">
    <property type="component" value="Unassembled WGS sequence"/>
</dbReference>
<accession>A0A5B7IGF7</accession>
<evidence type="ECO:0000313" key="2">
    <source>
        <dbReference type="Proteomes" id="UP000324222"/>
    </source>
</evidence>
<dbReference type="AlphaFoldDB" id="A0A5B7IGF7"/>
<sequence>MGLENEELCEFVLGQQELQKDERLNGGRSCVRRKEKRKKERILYLEQLKLQISLQRNEASSVPSPSVNCAAPRPSLPEYQVDDLTSYFTRFECIAYLLNLPQHTLAIQLGSLLSGKLADIYTTLPEDVINDYRRLKSGLLRSFDRTTEHYRYMFRASRIKPGETFEQFAS</sequence>
<name>A0A5B7IGF7_PORTR</name>
<dbReference type="EMBL" id="VSRR010056893">
    <property type="protein sequence ID" value="MPC81413.1"/>
    <property type="molecule type" value="Genomic_DNA"/>
</dbReference>
<gene>
    <name evidence="1" type="ORF">E2C01_076028</name>
</gene>
<comment type="caution">
    <text evidence="1">The sequence shown here is derived from an EMBL/GenBank/DDBJ whole genome shotgun (WGS) entry which is preliminary data.</text>
</comment>
<keyword evidence="2" id="KW-1185">Reference proteome</keyword>
<protein>
    <submittedName>
        <fullName evidence="1">Uncharacterized protein</fullName>
    </submittedName>
</protein>